<name>A0A4Y7JWX3_PAPSO</name>
<keyword evidence="2" id="KW-1185">Reference proteome</keyword>
<dbReference type="Gramene" id="RZC65197">
    <property type="protein sequence ID" value="RZC65197"/>
    <property type="gene ID" value="C5167_008888"/>
</dbReference>
<dbReference type="Proteomes" id="UP000316621">
    <property type="component" value="Chromosome 6"/>
</dbReference>
<dbReference type="AlphaFoldDB" id="A0A4Y7JWX3"/>
<evidence type="ECO:0000313" key="1">
    <source>
        <dbReference type="EMBL" id="RZC65197.1"/>
    </source>
</evidence>
<reference evidence="1 2" key="1">
    <citation type="journal article" date="2018" name="Science">
        <title>The opium poppy genome and morphinan production.</title>
        <authorList>
            <person name="Guo L."/>
            <person name="Winzer T."/>
            <person name="Yang X."/>
            <person name="Li Y."/>
            <person name="Ning Z."/>
            <person name="He Z."/>
            <person name="Teodor R."/>
            <person name="Lu Y."/>
            <person name="Bowser T.A."/>
            <person name="Graham I.A."/>
            <person name="Ye K."/>
        </authorList>
    </citation>
    <scope>NUCLEOTIDE SEQUENCE [LARGE SCALE GENOMIC DNA]</scope>
    <source>
        <strain evidence="2">cv. HN1</strain>
        <tissue evidence="1">Leaves</tissue>
    </source>
</reference>
<sequence>KISLLDSFQPIVLSHSLRNGQRALKKTSPAVEASKVVRMDLSRPELDNTVNYLEADYFSSSFIVYTRPNKSLIVVISGADQHVYTTCIKVKHKRVVVDVESSVDVVYKLKESHLSRSQVAYKRKHLVHLNRLMENMLHCDCCSQERKYEARSEGGCYYCTMRVAVTVISQKGRIGLRDTLHFKKVKPIKFANPNSLLYGHLSSIDSSGTLMKLTWVSGDKEPQQA</sequence>
<accession>A0A4Y7JWX3</accession>
<dbReference type="EMBL" id="CM010720">
    <property type="protein sequence ID" value="RZC65197.1"/>
    <property type="molecule type" value="Genomic_DNA"/>
</dbReference>
<dbReference type="STRING" id="3469.A0A4Y7JWX3"/>
<organism evidence="1 2">
    <name type="scientific">Papaver somniferum</name>
    <name type="common">Opium poppy</name>
    <dbReference type="NCBI Taxonomy" id="3469"/>
    <lineage>
        <taxon>Eukaryota</taxon>
        <taxon>Viridiplantae</taxon>
        <taxon>Streptophyta</taxon>
        <taxon>Embryophyta</taxon>
        <taxon>Tracheophyta</taxon>
        <taxon>Spermatophyta</taxon>
        <taxon>Magnoliopsida</taxon>
        <taxon>Ranunculales</taxon>
        <taxon>Papaveraceae</taxon>
        <taxon>Papaveroideae</taxon>
        <taxon>Papaver</taxon>
    </lineage>
</organism>
<evidence type="ECO:0000313" key="2">
    <source>
        <dbReference type="Proteomes" id="UP000316621"/>
    </source>
</evidence>
<gene>
    <name evidence="1" type="ORF">C5167_008888</name>
</gene>
<feature type="non-terminal residue" evidence="1">
    <location>
        <position position="1"/>
    </location>
</feature>
<proteinExistence type="predicted"/>
<protein>
    <submittedName>
        <fullName evidence="1">Uncharacterized protein</fullName>
    </submittedName>
</protein>